<keyword evidence="2" id="KW-1185">Reference proteome</keyword>
<evidence type="ECO:0000313" key="1">
    <source>
        <dbReference type="EMBL" id="TCP42889.1"/>
    </source>
</evidence>
<dbReference type="RefSeq" id="WP_207903585.1">
    <property type="nucleotide sequence ID" value="NZ_SLXP01000002.1"/>
</dbReference>
<gene>
    <name evidence="1" type="ORF">EV662_10280</name>
</gene>
<dbReference type="EMBL" id="SLXP01000002">
    <property type="protein sequence ID" value="TCP42889.1"/>
    <property type="molecule type" value="Genomic_DNA"/>
</dbReference>
<protein>
    <submittedName>
        <fullName evidence="1">Uncharacterized protein</fullName>
    </submittedName>
</protein>
<proteinExistence type="predicted"/>
<dbReference type="Proteomes" id="UP000294835">
    <property type="component" value="Unassembled WGS sequence"/>
</dbReference>
<sequence length="78" mass="8655">MLTTLKRDLGKQRIGHFDRSSLTDYDKMRAERRAGPVTLGIDIGSKGFTSKIAVLFLACRQPRPVLSMDTNSAAFRGL</sequence>
<reference evidence="1 2" key="1">
    <citation type="submission" date="2019-03" db="EMBL/GenBank/DDBJ databases">
        <title>Genomic Encyclopedia of Type Strains, Phase IV (KMG-IV): sequencing the most valuable type-strain genomes for metagenomic binning, comparative biology and taxonomic classification.</title>
        <authorList>
            <person name="Goeker M."/>
        </authorList>
    </citation>
    <scope>NUCLEOTIDE SEQUENCE [LARGE SCALE GENOMIC DNA]</scope>
    <source>
        <strain evidence="1 2">DSM 18063</strain>
    </source>
</reference>
<evidence type="ECO:0000313" key="2">
    <source>
        <dbReference type="Proteomes" id="UP000294835"/>
    </source>
</evidence>
<comment type="caution">
    <text evidence="1">The sequence shown here is derived from an EMBL/GenBank/DDBJ whole genome shotgun (WGS) entry which is preliminary data.</text>
</comment>
<accession>A0A4R2Q397</accession>
<organism evidence="1 2">
    <name type="scientific">Rhodovulum marinum</name>
    <dbReference type="NCBI Taxonomy" id="320662"/>
    <lineage>
        <taxon>Bacteria</taxon>
        <taxon>Pseudomonadati</taxon>
        <taxon>Pseudomonadota</taxon>
        <taxon>Alphaproteobacteria</taxon>
        <taxon>Rhodobacterales</taxon>
        <taxon>Paracoccaceae</taxon>
        <taxon>Rhodovulum</taxon>
    </lineage>
</organism>
<dbReference type="AlphaFoldDB" id="A0A4R2Q397"/>
<name>A0A4R2Q397_9RHOB</name>